<organism evidence="5 6">
    <name type="scientific">Aspergillus puulaauensis</name>
    <dbReference type="NCBI Taxonomy" id="1220207"/>
    <lineage>
        <taxon>Eukaryota</taxon>
        <taxon>Fungi</taxon>
        <taxon>Dikarya</taxon>
        <taxon>Ascomycota</taxon>
        <taxon>Pezizomycotina</taxon>
        <taxon>Eurotiomycetes</taxon>
        <taxon>Eurotiomycetidae</taxon>
        <taxon>Eurotiales</taxon>
        <taxon>Aspergillaceae</taxon>
        <taxon>Aspergillus</taxon>
    </lineage>
</organism>
<name>A0A7R8AIP8_9EURO</name>
<dbReference type="PANTHER" id="PTHR40627:SF3">
    <property type="entry name" value="PRENYLTRANSFERASE ASQH2-RELATED"/>
    <property type="match status" value="1"/>
</dbReference>
<dbReference type="SFLD" id="SFLDS00036">
    <property type="entry name" value="Aromatic_Prenyltransferase"/>
    <property type="match status" value="1"/>
</dbReference>
<evidence type="ECO:0000313" key="5">
    <source>
        <dbReference type="EMBL" id="BCS19677.1"/>
    </source>
</evidence>
<feature type="binding site" evidence="3">
    <location>
        <position position="111"/>
    </location>
    <ligand>
        <name>dimethylallyl diphosphate</name>
        <dbReference type="ChEBI" id="CHEBI:57623"/>
    </ligand>
</feature>
<evidence type="ECO:0000313" key="6">
    <source>
        <dbReference type="Proteomes" id="UP000654913"/>
    </source>
</evidence>
<evidence type="ECO:0000256" key="2">
    <source>
        <dbReference type="ARBA" id="ARBA00022679"/>
    </source>
</evidence>
<evidence type="ECO:0000256" key="3">
    <source>
        <dbReference type="PIRSR" id="PIRSR000509-1"/>
    </source>
</evidence>
<dbReference type="OrthoDB" id="5392033at2759"/>
<comment type="similarity">
    <text evidence="1">Belongs to the tryptophan dimethylallyltransferase family.</text>
</comment>
<dbReference type="InterPro" id="IPR012148">
    <property type="entry name" value="ABBA_DMATS-like"/>
</dbReference>
<dbReference type="AlphaFoldDB" id="A0A7R8AIP8"/>
<dbReference type="KEGG" id="apuu:APUU_20109A"/>
<feature type="binding site" evidence="3">
    <location>
        <position position="271"/>
    </location>
    <ligand>
        <name>dimethylallyl diphosphate</name>
        <dbReference type="ChEBI" id="CHEBI:57623"/>
    </ligand>
</feature>
<sequence length="429" mass="48549">MTLLVPPERVSSSNQKKDSVSPFDVLSTYLTFPSRDQDQWWQRTGPLVGRLLSATGYTPEQQYQFLTFYHNQLIPRLGPCPATFHSSITVTGLPMEFSVNYQQHGGHPTVRIGAEPVDSFSGTDRDPFNQAPPASTVTHLTRIALKDFDPQLYGYFEPKHTLTRDEQIRLPTAVPGGANLKTQHAMGFDLKDTGITVKGYTYPGLKAHMAGQDIKTLLGDSVNDLKAQGKMDCVEAWSKIDSYMTEVNGWGYHNLWAWDYIAPAKSRFKFYTFVMDVSDTKLEELWTLNNRATGPAHIEGLIWLRKLWDVIDLRHAGKRDLPADAPQVPENSAPMLWNYELTPGNPLPYAKAYFPLQGLNDFVCVEKIARFFEMLGWGDLAAGYRATVESFYPDYDLSKTSHLVFWVSFAYSEKTGVYVSVYYHPCPEK</sequence>
<feature type="binding site" evidence="3">
    <location>
        <position position="267"/>
    </location>
    <ligand>
        <name>dimethylallyl diphosphate</name>
        <dbReference type="ChEBI" id="CHEBI:57623"/>
    </ligand>
</feature>
<dbReference type="GO" id="GO:0016765">
    <property type="term" value="F:transferase activity, transferring alkyl or aryl (other than methyl) groups"/>
    <property type="evidence" value="ECO:0007669"/>
    <property type="project" value="InterPro"/>
</dbReference>
<feature type="region of interest" description="Disordered" evidence="4">
    <location>
        <begin position="1"/>
        <end position="20"/>
    </location>
</feature>
<evidence type="ECO:0000256" key="4">
    <source>
        <dbReference type="SAM" id="MobiDB-lite"/>
    </source>
</evidence>
<accession>A0A7R8AIP8</accession>
<feature type="binding site" evidence="3">
    <location>
        <position position="269"/>
    </location>
    <ligand>
        <name>dimethylallyl diphosphate</name>
        <dbReference type="ChEBI" id="CHEBI:57623"/>
    </ligand>
</feature>
<feature type="binding site" evidence="3">
    <location>
        <position position="200"/>
    </location>
    <ligand>
        <name>dimethylallyl diphosphate</name>
        <dbReference type="ChEBI" id="CHEBI:57623"/>
    </ligand>
</feature>
<dbReference type="Pfam" id="PF11991">
    <property type="entry name" value="Trp_DMAT"/>
    <property type="match status" value="1"/>
</dbReference>
<dbReference type="GO" id="GO:0009820">
    <property type="term" value="P:alkaloid metabolic process"/>
    <property type="evidence" value="ECO:0007669"/>
    <property type="project" value="InterPro"/>
</dbReference>
<feature type="binding site" evidence="3">
    <location>
        <position position="418"/>
    </location>
    <ligand>
        <name>dimethylallyl diphosphate</name>
        <dbReference type="ChEBI" id="CHEBI:57623"/>
    </ligand>
</feature>
<evidence type="ECO:0000256" key="1">
    <source>
        <dbReference type="ARBA" id="ARBA00010209"/>
    </source>
</evidence>
<proteinExistence type="inferred from homology"/>
<keyword evidence="6" id="KW-1185">Reference proteome</keyword>
<dbReference type="PANTHER" id="PTHR40627">
    <property type="entry name" value="INDOLE PRENYLTRANSFERASE TDIB-RELATED"/>
    <property type="match status" value="1"/>
</dbReference>
<dbReference type="PIRSF" id="PIRSF000509">
    <property type="entry name" value="Trp_DMAT"/>
    <property type="match status" value="1"/>
</dbReference>
<dbReference type="GeneID" id="64969682"/>
<protein>
    <submittedName>
        <fullName evidence="5">Uncharacterized protein</fullName>
    </submittedName>
</protein>
<dbReference type="SFLD" id="SFLDG01162">
    <property type="entry name" value="I"/>
    <property type="match status" value="1"/>
</dbReference>
<feature type="binding site" evidence="3">
    <location>
        <position position="422"/>
    </location>
    <ligand>
        <name>dimethylallyl diphosphate</name>
        <dbReference type="ChEBI" id="CHEBI:57623"/>
    </ligand>
</feature>
<dbReference type="InterPro" id="IPR033964">
    <property type="entry name" value="ABBA"/>
</dbReference>
<keyword evidence="2" id="KW-0808">Transferase</keyword>
<dbReference type="CDD" id="cd13929">
    <property type="entry name" value="PT-DMATS_CymD"/>
    <property type="match status" value="1"/>
</dbReference>
<feature type="binding site" evidence="3">
    <location>
        <position position="96"/>
    </location>
    <ligand>
        <name>L-tryptophan</name>
        <dbReference type="ChEBI" id="CHEBI:57912"/>
    </ligand>
</feature>
<feature type="binding site" evidence="3">
    <location>
        <position position="353"/>
    </location>
    <ligand>
        <name>dimethylallyl diphosphate</name>
        <dbReference type="ChEBI" id="CHEBI:57623"/>
    </ligand>
</feature>
<feature type="binding site" evidence="3">
    <location>
        <position position="198"/>
    </location>
    <ligand>
        <name>dimethylallyl diphosphate</name>
        <dbReference type="ChEBI" id="CHEBI:57623"/>
    </ligand>
</feature>
<gene>
    <name evidence="5" type="ORF">APUU_20109A</name>
</gene>
<feature type="binding site" evidence="3">
    <location>
        <position position="202"/>
    </location>
    <ligand>
        <name>L-tryptophan</name>
        <dbReference type="ChEBI" id="CHEBI:57912"/>
    </ligand>
</feature>
<dbReference type="RefSeq" id="XP_041551871.1">
    <property type="nucleotide sequence ID" value="XM_041698714.1"/>
</dbReference>
<dbReference type="EMBL" id="AP024444">
    <property type="protein sequence ID" value="BCS19677.1"/>
    <property type="molecule type" value="Genomic_DNA"/>
</dbReference>
<reference evidence="5" key="1">
    <citation type="submission" date="2021-01" db="EMBL/GenBank/DDBJ databases">
        <authorList>
            <consortium name="Aspergillus puulaauensis MK2 genome sequencing consortium"/>
            <person name="Kazuki M."/>
            <person name="Futagami T."/>
        </authorList>
    </citation>
    <scope>NUCLEOTIDE SEQUENCE</scope>
    <source>
        <strain evidence="5">MK2</strain>
    </source>
</reference>
<reference evidence="5" key="2">
    <citation type="submission" date="2021-02" db="EMBL/GenBank/DDBJ databases">
        <title>Aspergillus puulaauensis MK2 genome sequence.</title>
        <authorList>
            <person name="Futagami T."/>
            <person name="Mori K."/>
            <person name="Kadooka C."/>
            <person name="Tanaka T."/>
        </authorList>
    </citation>
    <scope>NUCLEOTIDE SEQUENCE</scope>
    <source>
        <strain evidence="5">MK2</strain>
    </source>
</reference>
<dbReference type="NCBIfam" id="TIGR03429">
    <property type="entry name" value="arom_pren_DMATS"/>
    <property type="match status" value="1"/>
</dbReference>
<dbReference type="InterPro" id="IPR017795">
    <property type="entry name" value="ABBA_NscD-like"/>
</dbReference>
<dbReference type="Proteomes" id="UP000654913">
    <property type="component" value="Chromosome 2"/>
</dbReference>